<protein>
    <submittedName>
        <fullName evidence="1">Uncharacterized protein</fullName>
    </submittedName>
</protein>
<sequence length="56" mass="6657">MARLSKWAYLYVPFKTRHCGWVSRRILRERACRSRRLDVHRGPAIVTRSGRTGRCL</sequence>
<dbReference type="Proteomes" id="UP000228934">
    <property type="component" value="Unassembled WGS sequence"/>
</dbReference>
<organism evidence="1 2">
    <name type="scientific">Aquarana catesbeiana</name>
    <name type="common">American bullfrog</name>
    <name type="synonym">Rana catesbeiana</name>
    <dbReference type="NCBI Taxonomy" id="8400"/>
    <lineage>
        <taxon>Eukaryota</taxon>
        <taxon>Metazoa</taxon>
        <taxon>Chordata</taxon>
        <taxon>Craniata</taxon>
        <taxon>Vertebrata</taxon>
        <taxon>Euteleostomi</taxon>
        <taxon>Amphibia</taxon>
        <taxon>Batrachia</taxon>
        <taxon>Anura</taxon>
        <taxon>Neobatrachia</taxon>
        <taxon>Ranoidea</taxon>
        <taxon>Ranidae</taxon>
        <taxon>Aquarana</taxon>
    </lineage>
</organism>
<keyword evidence="2" id="KW-1185">Reference proteome</keyword>
<proteinExistence type="predicted"/>
<accession>A0A2G9SDJ2</accession>
<dbReference type="EMBL" id="KV926056">
    <property type="protein sequence ID" value="PIO37573.1"/>
    <property type="molecule type" value="Genomic_DNA"/>
</dbReference>
<evidence type="ECO:0000313" key="2">
    <source>
        <dbReference type="Proteomes" id="UP000228934"/>
    </source>
</evidence>
<gene>
    <name evidence="1" type="ORF">AB205_0188460</name>
</gene>
<evidence type="ECO:0000313" key="1">
    <source>
        <dbReference type="EMBL" id="PIO37573.1"/>
    </source>
</evidence>
<reference evidence="2" key="1">
    <citation type="journal article" date="2017" name="Nat. Commun.">
        <title>The North American bullfrog draft genome provides insight into hormonal regulation of long noncoding RNA.</title>
        <authorList>
            <person name="Hammond S.A."/>
            <person name="Warren R.L."/>
            <person name="Vandervalk B.P."/>
            <person name="Kucuk E."/>
            <person name="Khan H."/>
            <person name="Gibb E.A."/>
            <person name="Pandoh P."/>
            <person name="Kirk H."/>
            <person name="Zhao Y."/>
            <person name="Jones M."/>
            <person name="Mungall A.J."/>
            <person name="Coope R."/>
            <person name="Pleasance S."/>
            <person name="Moore R.A."/>
            <person name="Holt R.A."/>
            <person name="Round J.M."/>
            <person name="Ohora S."/>
            <person name="Walle B.V."/>
            <person name="Veldhoen N."/>
            <person name="Helbing C.C."/>
            <person name="Birol I."/>
        </authorList>
    </citation>
    <scope>NUCLEOTIDE SEQUENCE [LARGE SCALE GENOMIC DNA]</scope>
</reference>
<dbReference type="AlphaFoldDB" id="A0A2G9SDJ2"/>
<name>A0A2G9SDJ2_AQUCT</name>